<feature type="transmembrane region" description="Helical" evidence="2">
    <location>
        <begin position="12"/>
        <end position="33"/>
    </location>
</feature>
<accession>A0A4R8UG23</accession>
<keyword evidence="2" id="KW-0472">Membrane</keyword>
<feature type="transmembrane region" description="Helical" evidence="2">
    <location>
        <begin position="72"/>
        <end position="92"/>
    </location>
</feature>
<dbReference type="InterPro" id="IPR005325">
    <property type="entry name" value="DUF308_memb"/>
</dbReference>
<sequence>MGARLGDRPGARYWTVPVLRAVLALVPAAVITFTPDHAARFGLLVFGAFALLSGLLLVGLGRRTLADPRERTLFAVQGAVGVLAGALALALNGGGLGFFLYLVSVWAAVTGFTELYSGVRVRGRSASARDWMLVGGLTAALALAFLLLPPNAVVAVGLFGAYLVILGVYLVIAGLSLKWAPSDEPAPASAPASATNDSDPS</sequence>
<comment type="caution">
    <text evidence="3">The sequence shown here is derived from an EMBL/GenBank/DDBJ whole genome shotgun (WGS) entry which is preliminary data.</text>
</comment>
<proteinExistence type="predicted"/>
<evidence type="ECO:0000256" key="1">
    <source>
        <dbReference type="SAM" id="MobiDB-lite"/>
    </source>
</evidence>
<organism evidence="3 4">
    <name type="scientific">Cryobacterium tagatosivorans</name>
    <dbReference type="NCBI Taxonomy" id="1259199"/>
    <lineage>
        <taxon>Bacteria</taxon>
        <taxon>Bacillati</taxon>
        <taxon>Actinomycetota</taxon>
        <taxon>Actinomycetes</taxon>
        <taxon>Micrococcales</taxon>
        <taxon>Microbacteriaceae</taxon>
        <taxon>Cryobacterium</taxon>
    </lineage>
</organism>
<name>A0A4R8UG23_9MICO</name>
<feature type="transmembrane region" description="Helical" evidence="2">
    <location>
        <begin position="154"/>
        <end position="177"/>
    </location>
</feature>
<gene>
    <name evidence="3" type="ORF">E3O23_10505</name>
</gene>
<dbReference type="OrthoDB" id="5126240at2"/>
<keyword evidence="4" id="KW-1185">Reference proteome</keyword>
<dbReference type="Proteomes" id="UP000297866">
    <property type="component" value="Unassembled WGS sequence"/>
</dbReference>
<keyword evidence="2" id="KW-0812">Transmembrane</keyword>
<evidence type="ECO:0008006" key="5">
    <source>
        <dbReference type="Google" id="ProtNLM"/>
    </source>
</evidence>
<feature type="transmembrane region" description="Helical" evidence="2">
    <location>
        <begin position="131"/>
        <end position="148"/>
    </location>
</feature>
<dbReference type="Pfam" id="PF03729">
    <property type="entry name" value="DUF308"/>
    <property type="match status" value="1"/>
</dbReference>
<evidence type="ECO:0000313" key="3">
    <source>
        <dbReference type="EMBL" id="TFB49967.1"/>
    </source>
</evidence>
<keyword evidence="2" id="KW-1133">Transmembrane helix</keyword>
<dbReference type="EMBL" id="SOEZ01000054">
    <property type="protein sequence ID" value="TFB49967.1"/>
    <property type="molecule type" value="Genomic_DNA"/>
</dbReference>
<evidence type="ECO:0000256" key="2">
    <source>
        <dbReference type="SAM" id="Phobius"/>
    </source>
</evidence>
<feature type="region of interest" description="Disordered" evidence="1">
    <location>
        <begin position="182"/>
        <end position="201"/>
    </location>
</feature>
<dbReference type="AlphaFoldDB" id="A0A4R8UG23"/>
<feature type="transmembrane region" description="Helical" evidence="2">
    <location>
        <begin position="98"/>
        <end position="119"/>
    </location>
</feature>
<reference evidence="3 4" key="1">
    <citation type="submission" date="2019-03" db="EMBL/GenBank/DDBJ databases">
        <title>Genomics of glacier-inhabiting Cryobacterium strains.</title>
        <authorList>
            <person name="Liu Q."/>
            <person name="Xin Y.-H."/>
        </authorList>
    </citation>
    <scope>NUCLEOTIDE SEQUENCE [LARGE SCALE GENOMIC DNA]</scope>
    <source>
        <strain evidence="3 4">Sr47</strain>
    </source>
</reference>
<evidence type="ECO:0000313" key="4">
    <source>
        <dbReference type="Proteomes" id="UP000297866"/>
    </source>
</evidence>
<feature type="transmembrane region" description="Helical" evidence="2">
    <location>
        <begin position="39"/>
        <end position="60"/>
    </location>
</feature>
<protein>
    <recommendedName>
        <fullName evidence="5">DUF308 domain-containing protein</fullName>
    </recommendedName>
</protein>